<reference evidence="1 2" key="1">
    <citation type="submission" date="2019-07" db="EMBL/GenBank/DDBJ databases">
        <title>Whole genome shotgun sequence of Sporosarcina luteola NBRC 105378.</title>
        <authorList>
            <person name="Hosoyama A."/>
            <person name="Uohara A."/>
            <person name="Ohji S."/>
            <person name="Ichikawa N."/>
        </authorList>
    </citation>
    <scope>NUCLEOTIDE SEQUENCE [LARGE SCALE GENOMIC DNA]</scope>
    <source>
        <strain evidence="1 2">NBRC 105378</strain>
    </source>
</reference>
<comment type="caution">
    <text evidence="1">The sequence shown here is derived from an EMBL/GenBank/DDBJ whole genome shotgun (WGS) entry which is preliminary data.</text>
</comment>
<sequence length="249" mass="28649">MTTNEWVIPFYRKQFEWLRDIESDMTSYLQKDAEKIEEQIGIKFKTMLDIGAGIGSIARALDIRGISMTTLELVPDLVEASRLRSPETIDIHMGDFYTYTFSTQFDVVSYFDGFGIGSDNDQLALLKRMRSWMKDDGFALIDIYNPNYWRTIAAGHKMKIDDAERIYSFDEENCRMIDSWWHNKNPDDVVTQSLCCYAVDEISAMCEKAGLTITGIFPGGAMDFDKWAYTETAPLSSCLSYRIKLRKTI</sequence>
<dbReference type="AlphaFoldDB" id="A0A511ZAP6"/>
<gene>
    <name evidence="1" type="ORF">SLU01_28310</name>
</gene>
<dbReference type="CDD" id="cd02440">
    <property type="entry name" value="AdoMet_MTases"/>
    <property type="match status" value="1"/>
</dbReference>
<dbReference type="InterPro" id="IPR029063">
    <property type="entry name" value="SAM-dependent_MTases_sf"/>
</dbReference>
<accession>A0A511ZAP6</accession>
<evidence type="ECO:0000313" key="1">
    <source>
        <dbReference type="EMBL" id="GEN84519.1"/>
    </source>
</evidence>
<dbReference type="OrthoDB" id="1490595at2"/>
<proteinExistence type="predicted"/>
<organism evidence="1 2">
    <name type="scientific">Sporosarcina luteola</name>
    <dbReference type="NCBI Taxonomy" id="582850"/>
    <lineage>
        <taxon>Bacteria</taxon>
        <taxon>Bacillati</taxon>
        <taxon>Bacillota</taxon>
        <taxon>Bacilli</taxon>
        <taxon>Bacillales</taxon>
        <taxon>Caryophanaceae</taxon>
        <taxon>Sporosarcina</taxon>
    </lineage>
</organism>
<dbReference type="SUPFAM" id="SSF53335">
    <property type="entry name" value="S-adenosyl-L-methionine-dependent methyltransferases"/>
    <property type="match status" value="1"/>
</dbReference>
<name>A0A511ZAP6_9BACL</name>
<dbReference type="EMBL" id="BJYL01000038">
    <property type="protein sequence ID" value="GEN84519.1"/>
    <property type="molecule type" value="Genomic_DNA"/>
</dbReference>
<dbReference type="GO" id="GO:0008168">
    <property type="term" value="F:methyltransferase activity"/>
    <property type="evidence" value="ECO:0007669"/>
    <property type="project" value="UniProtKB-KW"/>
</dbReference>
<keyword evidence="2" id="KW-1185">Reference proteome</keyword>
<dbReference type="GO" id="GO:0032259">
    <property type="term" value="P:methylation"/>
    <property type="evidence" value="ECO:0007669"/>
    <property type="project" value="UniProtKB-KW"/>
</dbReference>
<keyword evidence="1" id="KW-0808">Transferase</keyword>
<dbReference type="Gene3D" id="3.40.50.150">
    <property type="entry name" value="Vaccinia Virus protein VP39"/>
    <property type="match status" value="1"/>
</dbReference>
<dbReference type="RefSeq" id="WP_147059433.1">
    <property type="nucleotide sequence ID" value="NZ_BJYL01000038.1"/>
</dbReference>
<protein>
    <submittedName>
        <fullName evidence="1">N-methyltransferase</fullName>
    </submittedName>
</protein>
<keyword evidence="1" id="KW-0489">Methyltransferase</keyword>
<dbReference type="Proteomes" id="UP000321901">
    <property type="component" value="Unassembled WGS sequence"/>
</dbReference>
<evidence type="ECO:0000313" key="2">
    <source>
        <dbReference type="Proteomes" id="UP000321901"/>
    </source>
</evidence>
<dbReference type="Pfam" id="PF13489">
    <property type="entry name" value="Methyltransf_23"/>
    <property type="match status" value="1"/>
</dbReference>